<organism evidence="4 5">
    <name type="scientific">Gulosibacter chungangensis</name>
    <dbReference type="NCBI Taxonomy" id="979746"/>
    <lineage>
        <taxon>Bacteria</taxon>
        <taxon>Bacillati</taxon>
        <taxon>Actinomycetota</taxon>
        <taxon>Actinomycetes</taxon>
        <taxon>Micrococcales</taxon>
        <taxon>Microbacteriaceae</taxon>
        <taxon>Gulosibacter</taxon>
    </lineage>
</organism>
<gene>
    <name evidence="4" type="ORF">F8O05_01295</name>
</gene>
<proteinExistence type="predicted"/>
<feature type="domain" description="Pyrroline-5-carboxylate reductase catalytic N-terminal" evidence="3">
    <location>
        <begin position="7"/>
        <end position="95"/>
    </location>
</feature>
<keyword evidence="5" id="KW-1185">Reference proteome</keyword>
<evidence type="ECO:0000313" key="5">
    <source>
        <dbReference type="Proteomes" id="UP000433493"/>
    </source>
</evidence>
<evidence type="ECO:0000256" key="2">
    <source>
        <dbReference type="SAM" id="MobiDB-lite"/>
    </source>
</evidence>
<dbReference type="InterPro" id="IPR036291">
    <property type="entry name" value="NAD(P)-bd_dom_sf"/>
</dbReference>
<dbReference type="InterPro" id="IPR028939">
    <property type="entry name" value="P5C_Rdtase_cat_N"/>
</dbReference>
<dbReference type="GO" id="GO:0052851">
    <property type="term" value="F:ferric-chelate reductase (NADPH) activity"/>
    <property type="evidence" value="ECO:0007669"/>
    <property type="project" value="TreeGrafter"/>
</dbReference>
<evidence type="ECO:0000256" key="1">
    <source>
        <dbReference type="ARBA" id="ARBA00023002"/>
    </source>
</evidence>
<dbReference type="PANTHER" id="PTHR14239">
    <property type="entry name" value="DUDULIN-RELATED"/>
    <property type="match status" value="1"/>
</dbReference>
<dbReference type="Gene3D" id="3.40.50.720">
    <property type="entry name" value="NAD(P)-binding Rossmann-like Domain"/>
    <property type="match status" value="1"/>
</dbReference>
<dbReference type="OrthoDB" id="1523398at2"/>
<dbReference type="GO" id="GO:0005886">
    <property type="term" value="C:plasma membrane"/>
    <property type="evidence" value="ECO:0007669"/>
    <property type="project" value="TreeGrafter"/>
</dbReference>
<dbReference type="RefSeq" id="WP_158050944.1">
    <property type="nucleotide sequence ID" value="NZ_WBKB01000001.1"/>
</dbReference>
<name>A0A7J5BGB0_9MICO</name>
<protein>
    <submittedName>
        <fullName evidence="4">NADP oxidoreductase</fullName>
    </submittedName>
</protein>
<dbReference type="PANTHER" id="PTHR14239:SF0">
    <property type="entry name" value="F420-DEPENDENT NADP REDUCTASE"/>
    <property type="match status" value="1"/>
</dbReference>
<dbReference type="AlphaFoldDB" id="A0A7J5BGB0"/>
<dbReference type="EMBL" id="WBKB01000001">
    <property type="protein sequence ID" value="KAB1644932.1"/>
    <property type="molecule type" value="Genomic_DNA"/>
</dbReference>
<dbReference type="InterPro" id="IPR051267">
    <property type="entry name" value="STEAP_metalloreductase"/>
</dbReference>
<keyword evidence="1" id="KW-0560">Oxidoreductase</keyword>
<dbReference type="GO" id="GO:0015677">
    <property type="term" value="P:copper ion import"/>
    <property type="evidence" value="ECO:0007669"/>
    <property type="project" value="TreeGrafter"/>
</dbReference>
<dbReference type="Proteomes" id="UP000433493">
    <property type="component" value="Unassembled WGS sequence"/>
</dbReference>
<sequence length="238" mass="25447">MSTKPVIGILGAGRLGPVLAKLGTQAGYEVLIAASGDPKRIASGIEQFAKGAIATTVKDATARAEVVILALPLGKYQSLDVDSLAGKLVIDAMNYWWTTDGNRKEFTNPLISSSEIVRDFLPASRVVKAFNHMGYEELEEQALPAGAPDRKAIGVAGDDSADVARVARIVDDFGFDPLIIGDLAEGMKLEPDTEAFGADATVDELRAMVERFPKSQRGRRVARALEQQASEGQRASDF</sequence>
<accession>A0A7J5BGB0</accession>
<dbReference type="GO" id="GO:0008823">
    <property type="term" value="F:cupric reductase (NADH) activity"/>
    <property type="evidence" value="ECO:0007669"/>
    <property type="project" value="TreeGrafter"/>
</dbReference>
<evidence type="ECO:0000313" key="4">
    <source>
        <dbReference type="EMBL" id="KAB1644932.1"/>
    </source>
</evidence>
<feature type="compositionally biased region" description="Polar residues" evidence="2">
    <location>
        <begin position="227"/>
        <end position="238"/>
    </location>
</feature>
<evidence type="ECO:0000259" key="3">
    <source>
        <dbReference type="Pfam" id="PF03807"/>
    </source>
</evidence>
<dbReference type="Pfam" id="PF03807">
    <property type="entry name" value="F420_oxidored"/>
    <property type="match status" value="1"/>
</dbReference>
<dbReference type="SUPFAM" id="SSF51735">
    <property type="entry name" value="NAD(P)-binding Rossmann-fold domains"/>
    <property type="match status" value="1"/>
</dbReference>
<reference evidence="4 5" key="1">
    <citation type="submission" date="2019-09" db="EMBL/GenBank/DDBJ databases">
        <title>Phylogeny of genus Pseudoclavibacter and closely related genus.</title>
        <authorList>
            <person name="Li Y."/>
        </authorList>
    </citation>
    <scope>NUCLEOTIDE SEQUENCE [LARGE SCALE GENOMIC DNA]</scope>
    <source>
        <strain evidence="4 5">KCTC 13959</strain>
    </source>
</reference>
<feature type="region of interest" description="Disordered" evidence="2">
    <location>
        <begin position="219"/>
        <end position="238"/>
    </location>
</feature>
<comment type="caution">
    <text evidence="4">The sequence shown here is derived from an EMBL/GenBank/DDBJ whole genome shotgun (WGS) entry which is preliminary data.</text>
</comment>